<name>A0A1I1GZR9_9BACT</name>
<evidence type="ECO:0000313" key="1">
    <source>
        <dbReference type="EMBL" id="SFC15348.1"/>
    </source>
</evidence>
<dbReference type="Proteomes" id="UP000198598">
    <property type="component" value="Unassembled WGS sequence"/>
</dbReference>
<dbReference type="EMBL" id="FOLQ01000001">
    <property type="protein sequence ID" value="SFC15348.1"/>
    <property type="molecule type" value="Genomic_DNA"/>
</dbReference>
<dbReference type="AlphaFoldDB" id="A0A1I1GZR9"/>
<dbReference type="STRING" id="662367.SAMN05216167_101560"/>
<reference evidence="1 2" key="1">
    <citation type="submission" date="2016-10" db="EMBL/GenBank/DDBJ databases">
        <authorList>
            <person name="de Groot N.N."/>
        </authorList>
    </citation>
    <scope>NUCLEOTIDE SEQUENCE [LARGE SCALE GENOMIC DNA]</scope>
    <source>
        <strain evidence="1 2">DSM 26130</strain>
    </source>
</reference>
<dbReference type="RefSeq" id="WP_093822906.1">
    <property type="nucleotide sequence ID" value="NZ_FOLQ01000001.1"/>
</dbReference>
<evidence type="ECO:0000313" key="2">
    <source>
        <dbReference type="Proteomes" id="UP000198598"/>
    </source>
</evidence>
<protein>
    <submittedName>
        <fullName evidence="1">Uncharacterized protein</fullName>
    </submittedName>
</protein>
<gene>
    <name evidence="1" type="ORF">SAMN05216167_101560</name>
</gene>
<organism evidence="1 2">
    <name type="scientific">Spirosoma endophyticum</name>
    <dbReference type="NCBI Taxonomy" id="662367"/>
    <lineage>
        <taxon>Bacteria</taxon>
        <taxon>Pseudomonadati</taxon>
        <taxon>Bacteroidota</taxon>
        <taxon>Cytophagia</taxon>
        <taxon>Cytophagales</taxon>
        <taxon>Cytophagaceae</taxon>
        <taxon>Spirosoma</taxon>
    </lineage>
</organism>
<proteinExistence type="predicted"/>
<sequence length="197" mass="21577">MKDAFYLLTLTVLFGCSNEKKTSQSAKVDTVQTNVAPSASQLAEAIPSKPAAKRAPSPLVTTWTYENKSDKIGGTVSRASITSPDSLKFGFPYEAGSTATLSIRKRDDNTTLFLRVSNGQFNRSFQGGNARIRFDNESAATYTFSAAENGSANVIFFDEVQKLIRKIKASNKMVIDVEFYAQGTRQIEFSTAGLTWK</sequence>
<keyword evidence="2" id="KW-1185">Reference proteome</keyword>
<dbReference type="PROSITE" id="PS51257">
    <property type="entry name" value="PROKAR_LIPOPROTEIN"/>
    <property type="match status" value="1"/>
</dbReference>
<dbReference type="OrthoDB" id="1454647at2"/>
<accession>A0A1I1GZR9</accession>